<dbReference type="PANTHER" id="PTHR43019:SF23">
    <property type="entry name" value="PROTEASE DO-LIKE 5, CHLOROPLASTIC"/>
    <property type="match status" value="1"/>
</dbReference>
<evidence type="ECO:0008006" key="3">
    <source>
        <dbReference type="Google" id="ProtNLM"/>
    </source>
</evidence>
<dbReference type="SUPFAM" id="SSF81901">
    <property type="entry name" value="HCP-like"/>
    <property type="match status" value="1"/>
</dbReference>
<dbReference type="SMART" id="SM00671">
    <property type="entry name" value="SEL1"/>
    <property type="match status" value="2"/>
</dbReference>
<dbReference type="Gene3D" id="1.25.40.10">
    <property type="entry name" value="Tetratricopeptide repeat domain"/>
    <property type="match status" value="1"/>
</dbReference>
<sequence>MDPNGQRSLGAAYARGNGVARDDAEALKWLLSAAYLRDVDALDWVAVFYENARGGLVQDLVAADMWYTLALARDSRRSSSKAGFERVAAKLTPAQLAEAQNKAKQWPVPADIAKAIIATDAFKAAGAGAGTLPATAGSTVVKAPAGGARSGSGFVIGVGPTYVVSNYHVVKDCKNIKIMPFDLPAVLRAKDERNDLALLSVANLQAPPLKVRAGRGVRPGDDLITLGYPLAGILAAAASVNTGTLTSLGGVNNDTSQFQMSVPTQPGNSGGPVLDTYGQLVGVVVAQLNVVALGQAIGSIPQNINFAINTATLSGFLEASNVDFGTSHVQQDAKAKHMEAADVGSLARRSTVKVECSM</sequence>
<gene>
    <name evidence="1" type="ORF">GTP46_15640</name>
</gene>
<organism evidence="1 2">
    <name type="scientific">Duganella flavida</name>
    <dbReference type="NCBI Taxonomy" id="2692175"/>
    <lineage>
        <taxon>Bacteria</taxon>
        <taxon>Pseudomonadati</taxon>
        <taxon>Pseudomonadota</taxon>
        <taxon>Betaproteobacteria</taxon>
        <taxon>Burkholderiales</taxon>
        <taxon>Oxalobacteraceae</taxon>
        <taxon>Telluria group</taxon>
        <taxon>Duganella</taxon>
    </lineage>
</organism>
<dbReference type="PANTHER" id="PTHR43019">
    <property type="entry name" value="SERINE ENDOPROTEASE DEGS"/>
    <property type="match status" value="1"/>
</dbReference>
<comment type="caution">
    <text evidence="1">The sequence shown here is derived from an EMBL/GenBank/DDBJ whole genome shotgun (WGS) entry which is preliminary data.</text>
</comment>
<dbReference type="AlphaFoldDB" id="A0A6L8KHU2"/>
<accession>A0A6L8KHU2</accession>
<proteinExistence type="predicted"/>
<name>A0A6L8KHU2_9BURK</name>
<dbReference type="InterPro" id="IPR011990">
    <property type="entry name" value="TPR-like_helical_dom_sf"/>
</dbReference>
<evidence type="ECO:0000313" key="1">
    <source>
        <dbReference type="EMBL" id="MYM24081.1"/>
    </source>
</evidence>
<dbReference type="RefSeq" id="WP_161007560.1">
    <property type="nucleotide sequence ID" value="NZ_WWCN01000009.1"/>
</dbReference>
<dbReference type="InterPro" id="IPR043504">
    <property type="entry name" value="Peptidase_S1_PA_chymotrypsin"/>
</dbReference>
<dbReference type="Gene3D" id="2.40.10.10">
    <property type="entry name" value="Trypsin-like serine proteases"/>
    <property type="match status" value="2"/>
</dbReference>
<dbReference type="SUPFAM" id="SSF50494">
    <property type="entry name" value="Trypsin-like serine proteases"/>
    <property type="match status" value="1"/>
</dbReference>
<dbReference type="InterPro" id="IPR006597">
    <property type="entry name" value="Sel1-like"/>
</dbReference>
<protein>
    <recommendedName>
        <fullName evidence="3">Trypsin-like serine protease</fullName>
    </recommendedName>
</protein>
<evidence type="ECO:0000313" key="2">
    <source>
        <dbReference type="Proteomes" id="UP000479335"/>
    </source>
</evidence>
<reference evidence="1 2" key="1">
    <citation type="submission" date="2019-12" db="EMBL/GenBank/DDBJ databases">
        <title>Novel species isolated from a subtropical stream in China.</title>
        <authorList>
            <person name="Lu H."/>
        </authorList>
    </citation>
    <scope>NUCLEOTIDE SEQUENCE [LARGE SCALE GENOMIC DNA]</scope>
    <source>
        <strain evidence="1 2">FT135W</strain>
    </source>
</reference>
<dbReference type="EMBL" id="WWCN01000009">
    <property type="protein sequence ID" value="MYM24081.1"/>
    <property type="molecule type" value="Genomic_DNA"/>
</dbReference>
<dbReference type="Proteomes" id="UP000479335">
    <property type="component" value="Unassembled WGS sequence"/>
</dbReference>
<dbReference type="InterPro" id="IPR009003">
    <property type="entry name" value="Peptidase_S1_PA"/>
</dbReference>
<keyword evidence="2" id="KW-1185">Reference proteome</keyword>
<dbReference type="Pfam" id="PF13365">
    <property type="entry name" value="Trypsin_2"/>
    <property type="match status" value="1"/>
</dbReference>